<dbReference type="PANTHER" id="PTHR33050">
    <property type="entry name" value="REVERSE TRANSCRIPTASE DOMAIN-CONTAINING PROTEIN"/>
    <property type="match status" value="1"/>
</dbReference>
<dbReference type="EMBL" id="JABAHT010001185">
    <property type="protein sequence ID" value="KAF4649873.1"/>
    <property type="molecule type" value="Genomic_DNA"/>
</dbReference>
<evidence type="ECO:0000313" key="5">
    <source>
        <dbReference type="Proteomes" id="UP000570595"/>
    </source>
</evidence>
<gene>
    <name evidence="4" type="ORF">FOZ61_000876</name>
</gene>
<feature type="domain" description="Reverse transcriptase" evidence="3">
    <location>
        <begin position="487"/>
        <end position="693"/>
    </location>
</feature>
<accession>A0A7J6KR80</accession>
<dbReference type="SUPFAM" id="SSF56672">
    <property type="entry name" value="DNA/RNA polymerases"/>
    <property type="match status" value="1"/>
</dbReference>
<feature type="transmembrane region" description="Helical" evidence="2">
    <location>
        <begin position="659"/>
        <end position="677"/>
    </location>
</feature>
<keyword evidence="2" id="KW-0812">Transmembrane</keyword>
<sequence>MKTSPTSPASSGAEPGDTAVASKRLRLATFLDEADEGFFDLLSPATYSERVSEFVSVYGNINSEWLPTREQLSALRSRLLDNDIPYCDFKVWQTNQRHRLREARQSAWVVNADGEFKKVSQPGLPSYEAWRDSFRVFKFGMLVLKEGSLANYEVYSSTIQRLHDTFPMHWGLVYRADDLLRSSKLVSYKRPNCSWGTALALAAEDAAFWREHVDLCVLRILAAGGPPAQSSGGASNVSNNNVGNNNNSGNGNGPAAAKDAASRGARRRRREVCYAYQTGACPVPDGTPCPNVCVGGLRRAYESTKLMPDGRVAFRHIRLRLEKLVRCHFTELSNVLSSSPLSPISESVVEQARSIIVEECGGDEADKLPSHAASPLRGRLWSILQQKAHDVDDAVPSWLSTGASIGIESAIPYRYVFPHCSEANAEPSLGEISEGDGNGVDIADYLRSFQGSDLSNYASAEDLRDTTLSLLEAEEQKGFCHRFSSMDEVSSYVGSADVALTKLGLRPKPHTDPVKYRIIADARANALNRCVNCDEHILLPRVQDVVSDVLDLCDRGSSVDEKGCLSLELFSIDVEAAFRLIPVKREDLKFQVVFFADSYWVFDTLMFGVASSPVIWCRTMAQAARFAQLLFTSDELRLNTFMDDPLFVVRGCSKNARRILLLVALVLWRAIGIPFAYHKGMIGRKVRWVGFDFELQPSGISVAVPQSKLDDAIPLLQEALSLGGRAPSTLLRKICGKCCWMGQVTPFMYSLLSPVWSVVGKTESAWVAMGPIRTSLQWILAFLLFAAARSSERLSSFGFRRLFDVRFRRPSLSAAIVVDASTTGYGYGGILVLDGKLARWFGEKVSDDDLRKFSASRGNSKFQALWETLAILIALRLWKNRLPSTVGIVCQSDSRSALGAALRLRSRSPTINAVVRDLALDAAVDVRVLHVLYEHVPSKLNYLADSLSRRFEGSLESAVPSELGGVPRDFCAARDDSFWRLSLCGAASLPRSDLR</sequence>
<dbReference type="InterPro" id="IPR000477">
    <property type="entry name" value="RT_dom"/>
</dbReference>
<dbReference type="OrthoDB" id="430804at2759"/>
<name>A0A7J6KR80_PEROL</name>
<dbReference type="Proteomes" id="UP000570595">
    <property type="component" value="Unassembled WGS sequence"/>
</dbReference>
<keyword evidence="2" id="KW-1133">Transmembrane helix</keyword>
<organism evidence="4 5">
    <name type="scientific">Perkinsus olseni</name>
    <name type="common">Perkinsus atlanticus</name>
    <dbReference type="NCBI Taxonomy" id="32597"/>
    <lineage>
        <taxon>Eukaryota</taxon>
        <taxon>Sar</taxon>
        <taxon>Alveolata</taxon>
        <taxon>Perkinsozoa</taxon>
        <taxon>Perkinsea</taxon>
        <taxon>Perkinsida</taxon>
        <taxon>Perkinsidae</taxon>
        <taxon>Perkinsus</taxon>
    </lineage>
</organism>
<dbReference type="InterPro" id="IPR052055">
    <property type="entry name" value="Hepadnavirus_pol/RT"/>
</dbReference>
<keyword evidence="2" id="KW-0472">Membrane</keyword>
<evidence type="ECO:0000256" key="1">
    <source>
        <dbReference type="SAM" id="MobiDB-lite"/>
    </source>
</evidence>
<dbReference type="PROSITE" id="PS50878">
    <property type="entry name" value="RT_POL"/>
    <property type="match status" value="1"/>
</dbReference>
<evidence type="ECO:0000313" key="4">
    <source>
        <dbReference type="EMBL" id="KAF4649873.1"/>
    </source>
</evidence>
<feature type="region of interest" description="Disordered" evidence="1">
    <location>
        <begin position="229"/>
        <end position="263"/>
    </location>
</feature>
<evidence type="ECO:0000259" key="3">
    <source>
        <dbReference type="PROSITE" id="PS50878"/>
    </source>
</evidence>
<dbReference type="AlphaFoldDB" id="A0A7J6KR80"/>
<dbReference type="PANTHER" id="PTHR33050:SF7">
    <property type="entry name" value="RIBONUCLEASE H"/>
    <property type="match status" value="1"/>
</dbReference>
<evidence type="ECO:0000256" key="2">
    <source>
        <dbReference type="SAM" id="Phobius"/>
    </source>
</evidence>
<dbReference type="InterPro" id="IPR043502">
    <property type="entry name" value="DNA/RNA_pol_sf"/>
</dbReference>
<reference evidence="4 5" key="1">
    <citation type="submission" date="2020-04" db="EMBL/GenBank/DDBJ databases">
        <title>Perkinsus olseni comparative genomics.</title>
        <authorList>
            <person name="Bogema D.R."/>
        </authorList>
    </citation>
    <scope>NUCLEOTIDE SEQUENCE [LARGE SCALE GENOMIC DNA]</scope>
    <source>
        <strain evidence="4">ATCC PRA-179</strain>
    </source>
</reference>
<proteinExistence type="predicted"/>
<protein>
    <recommendedName>
        <fullName evidence="3">Reverse transcriptase domain-containing protein</fullName>
    </recommendedName>
</protein>
<comment type="caution">
    <text evidence="4">The sequence shown here is derived from an EMBL/GenBank/DDBJ whole genome shotgun (WGS) entry which is preliminary data.</text>
</comment>